<dbReference type="Gene3D" id="3.30.565.10">
    <property type="entry name" value="Histidine kinase-like ATPase, C-terminal domain"/>
    <property type="match status" value="1"/>
</dbReference>
<evidence type="ECO:0000256" key="14">
    <source>
        <dbReference type="SAM" id="Phobius"/>
    </source>
</evidence>
<keyword evidence="18" id="KW-1185">Reference proteome</keyword>
<keyword evidence="4" id="KW-0997">Cell inner membrane</keyword>
<dbReference type="SUPFAM" id="SSF47384">
    <property type="entry name" value="Homodimeric domain of signal transducing histidine kinase"/>
    <property type="match status" value="1"/>
</dbReference>
<dbReference type="PRINTS" id="PR00344">
    <property type="entry name" value="BCTRLSENSOR"/>
</dbReference>
<dbReference type="STRING" id="225324.SAMN02745126_04898"/>
<dbReference type="EMBL" id="FUWJ01000009">
    <property type="protein sequence ID" value="SKA30166.1"/>
    <property type="molecule type" value="Genomic_DNA"/>
</dbReference>
<evidence type="ECO:0000256" key="8">
    <source>
        <dbReference type="ARBA" id="ARBA00022741"/>
    </source>
</evidence>
<dbReference type="PANTHER" id="PTHR44936:SF5">
    <property type="entry name" value="SENSOR HISTIDINE KINASE ENVZ"/>
    <property type="match status" value="1"/>
</dbReference>
<dbReference type="Pfam" id="PF00672">
    <property type="entry name" value="HAMP"/>
    <property type="match status" value="1"/>
</dbReference>
<dbReference type="SUPFAM" id="SSF55874">
    <property type="entry name" value="ATPase domain of HSP90 chaperone/DNA topoisomerase II/histidine kinase"/>
    <property type="match status" value="1"/>
</dbReference>
<evidence type="ECO:0000256" key="7">
    <source>
        <dbReference type="ARBA" id="ARBA00022692"/>
    </source>
</evidence>
<dbReference type="InterPro" id="IPR050980">
    <property type="entry name" value="2C_sensor_his_kinase"/>
</dbReference>
<dbReference type="SMART" id="SM00304">
    <property type="entry name" value="HAMP"/>
    <property type="match status" value="1"/>
</dbReference>
<dbReference type="GO" id="GO:0005524">
    <property type="term" value="F:ATP binding"/>
    <property type="evidence" value="ECO:0007669"/>
    <property type="project" value="UniProtKB-KW"/>
</dbReference>
<evidence type="ECO:0000313" key="18">
    <source>
        <dbReference type="Proteomes" id="UP000190092"/>
    </source>
</evidence>
<evidence type="ECO:0000256" key="5">
    <source>
        <dbReference type="ARBA" id="ARBA00022553"/>
    </source>
</evidence>
<keyword evidence="6" id="KW-0808">Transferase</keyword>
<dbReference type="PANTHER" id="PTHR44936">
    <property type="entry name" value="SENSOR PROTEIN CREC"/>
    <property type="match status" value="1"/>
</dbReference>
<dbReference type="Proteomes" id="UP000190092">
    <property type="component" value="Unassembled WGS sequence"/>
</dbReference>
<keyword evidence="5" id="KW-0597">Phosphoprotein</keyword>
<evidence type="ECO:0000256" key="13">
    <source>
        <dbReference type="ARBA" id="ARBA00023136"/>
    </source>
</evidence>
<dbReference type="SMART" id="SM00387">
    <property type="entry name" value="HATPase_c"/>
    <property type="match status" value="1"/>
</dbReference>
<keyword evidence="9 17" id="KW-0418">Kinase</keyword>
<dbReference type="GO" id="GO:0005886">
    <property type="term" value="C:plasma membrane"/>
    <property type="evidence" value="ECO:0007669"/>
    <property type="project" value="UniProtKB-SubCell"/>
</dbReference>
<evidence type="ECO:0000256" key="11">
    <source>
        <dbReference type="ARBA" id="ARBA00022989"/>
    </source>
</evidence>
<evidence type="ECO:0000256" key="12">
    <source>
        <dbReference type="ARBA" id="ARBA00023012"/>
    </source>
</evidence>
<evidence type="ECO:0000256" key="3">
    <source>
        <dbReference type="ARBA" id="ARBA00012438"/>
    </source>
</evidence>
<evidence type="ECO:0000313" key="17">
    <source>
        <dbReference type="EMBL" id="SKA30166.1"/>
    </source>
</evidence>
<dbReference type="PROSITE" id="PS50109">
    <property type="entry name" value="HIS_KIN"/>
    <property type="match status" value="1"/>
</dbReference>
<feature type="domain" description="HAMP" evidence="16">
    <location>
        <begin position="180"/>
        <end position="232"/>
    </location>
</feature>
<evidence type="ECO:0000256" key="9">
    <source>
        <dbReference type="ARBA" id="ARBA00022777"/>
    </source>
</evidence>
<keyword evidence="12" id="KW-0902">Two-component regulatory system</keyword>
<evidence type="ECO:0000256" key="1">
    <source>
        <dbReference type="ARBA" id="ARBA00000085"/>
    </source>
</evidence>
<evidence type="ECO:0000256" key="2">
    <source>
        <dbReference type="ARBA" id="ARBA00004429"/>
    </source>
</evidence>
<dbReference type="InterPro" id="IPR005467">
    <property type="entry name" value="His_kinase_dom"/>
</dbReference>
<accession>A0A1T4SPT5</accession>
<feature type="transmembrane region" description="Helical" evidence="14">
    <location>
        <begin position="17"/>
        <end position="39"/>
    </location>
</feature>
<dbReference type="InterPro" id="IPR004358">
    <property type="entry name" value="Sig_transdc_His_kin-like_C"/>
</dbReference>
<organism evidence="17 18">
    <name type="scientific">Enhydrobacter aerosaccus</name>
    <dbReference type="NCBI Taxonomy" id="225324"/>
    <lineage>
        <taxon>Bacteria</taxon>
        <taxon>Pseudomonadati</taxon>
        <taxon>Pseudomonadota</taxon>
        <taxon>Alphaproteobacteria</taxon>
        <taxon>Hyphomicrobiales</taxon>
        <taxon>Enhydrobacter</taxon>
    </lineage>
</organism>
<keyword evidence="8" id="KW-0547">Nucleotide-binding</keyword>
<evidence type="ECO:0000256" key="10">
    <source>
        <dbReference type="ARBA" id="ARBA00022840"/>
    </source>
</evidence>
<dbReference type="InterPro" id="IPR036097">
    <property type="entry name" value="HisK_dim/P_sf"/>
</dbReference>
<evidence type="ECO:0000259" key="16">
    <source>
        <dbReference type="PROSITE" id="PS50885"/>
    </source>
</evidence>
<dbReference type="CDD" id="cd00075">
    <property type="entry name" value="HATPase"/>
    <property type="match status" value="1"/>
</dbReference>
<dbReference type="PROSITE" id="PS50885">
    <property type="entry name" value="HAMP"/>
    <property type="match status" value="1"/>
</dbReference>
<name>A0A1T4SPT5_9HYPH</name>
<feature type="domain" description="Histidine kinase" evidence="15">
    <location>
        <begin position="240"/>
        <end position="438"/>
    </location>
</feature>
<evidence type="ECO:0000256" key="4">
    <source>
        <dbReference type="ARBA" id="ARBA00022519"/>
    </source>
</evidence>
<dbReference type="InterPro" id="IPR003594">
    <property type="entry name" value="HATPase_dom"/>
</dbReference>
<dbReference type="GO" id="GO:0000155">
    <property type="term" value="F:phosphorelay sensor kinase activity"/>
    <property type="evidence" value="ECO:0007669"/>
    <property type="project" value="InterPro"/>
</dbReference>
<keyword evidence="7 14" id="KW-0812">Transmembrane</keyword>
<keyword evidence="10" id="KW-0067">ATP-binding</keyword>
<sequence length="439" mass="47680">MSAWRQLLRLDRVTTQIALVVFVGGFVSSIAIGFVLFFFRPDREPPEVHRIADELGSIVRVLDGMPQADRMRAAALYRRPDFSLELDGKAASGSPAELDELWTASLARVLPKDVSVVSVGHPEGARVQILLRLGDGQSVLLRAGPDRPSIGSLPPPLPPLGVSLMVMVALTVALSIWAVLRIVTPLARFATAVEQFGLKGEGGPLREEGAAEVRKATNAFNNMRERIQRLIEDRTRTMIAISHDLRTPLTRLRLRAEDIVEPGIKDGMLRDMDLMETSIAGAVSYLRDGGFQEGTEMADLPSLLETICDQFSDAGFSVRYEGPERLAARVRPQAIARAVTNLVENGTKFGSHVAVRLSLHGASVQIDVEDDGPGIPDSEKSAVLQPFYRSDTARDSVAGFGLGLAIAADVARLHDGTLTLHDRLPRGLRACLRIPLAAR</sequence>
<evidence type="ECO:0000256" key="6">
    <source>
        <dbReference type="ARBA" id="ARBA00022679"/>
    </source>
</evidence>
<dbReference type="AlphaFoldDB" id="A0A1T4SPT5"/>
<proteinExistence type="predicted"/>
<dbReference type="RefSeq" id="WP_085936655.1">
    <property type="nucleotide sequence ID" value="NZ_FUWJ01000009.1"/>
</dbReference>
<gene>
    <name evidence="17" type="ORF">SAMN02745126_04898</name>
</gene>
<dbReference type="EC" id="2.7.13.3" evidence="3"/>
<keyword evidence="4" id="KW-1003">Cell membrane</keyword>
<dbReference type="Pfam" id="PF02518">
    <property type="entry name" value="HATPase_c"/>
    <property type="match status" value="1"/>
</dbReference>
<dbReference type="InterPro" id="IPR036890">
    <property type="entry name" value="HATPase_C_sf"/>
</dbReference>
<reference evidence="18" key="1">
    <citation type="submission" date="2017-02" db="EMBL/GenBank/DDBJ databases">
        <authorList>
            <person name="Varghese N."/>
            <person name="Submissions S."/>
        </authorList>
    </citation>
    <scope>NUCLEOTIDE SEQUENCE [LARGE SCALE GENOMIC DNA]</scope>
    <source>
        <strain evidence="18">ATCC 27094</strain>
    </source>
</reference>
<evidence type="ECO:0000259" key="15">
    <source>
        <dbReference type="PROSITE" id="PS50109"/>
    </source>
</evidence>
<dbReference type="OrthoDB" id="9804645at2"/>
<comment type="subcellular location">
    <subcellularLocation>
        <location evidence="2">Cell inner membrane</location>
        <topology evidence="2">Multi-pass membrane protein</topology>
    </subcellularLocation>
</comment>
<keyword evidence="11 14" id="KW-1133">Transmembrane helix</keyword>
<comment type="catalytic activity">
    <reaction evidence="1">
        <text>ATP + protein L-histidine = ADP + protein N-phospho-L-histidine.</text>
        <dbReference type="EC" id="2.7.13.3"/>
    </reaction>
</comment>
<keyword evidence="13 14" id="KW-0472">Membrane</keyword>
<dbReference type="Gene3D" id="1.10.287.130">
    <property type="match status" value="1"/>
</dbReference>
<protein>
    <recommendedName>
        <fullName evidence="3">histidine kinase</fullName>
        <ecNumber evidence="3">2.7.13.3</ecNumber>
    </recommendedName>
</protein>
<dbReference type="InterPro" id="IPR003660">
    <property type="entry name" value="HAMP_dom"/>
</dbReference>
<feature type="transmembrane region" description="Helical" evidence="14">
    <location>
        <begin position="160"/>
        <end position="180"/>
    </location>
</feature>